<dbReference type="GeneTree" id="ENSGT00530000063564"/>
<organism evidence="5 6">
    <name type="scientific">Hucho hucho</name>
    <name type="common">huchen</name>
    <dbReference type="NCBI Taxonomy" id="62062"/>
    <lineage>
        <taxon>Eukaryota</taxon>
        <taxon>Metazoa</taxon>
        <taxon>Chordata</taxon>
        <taxon>Craniata</taxon>
        <taxon>Vertebrata</taxon>
        <taxon>Euteleostomi</taxon>
        <taxon>Actinopterygii</taxon>
        <taxon>Neopterygii</taxon>
        <taxon>Teleostei</taxon>
        <taxon>Protacanthopterygii</taxon>
        <taxon>Salmoniformes</taxon>
        <taxon>Salmonidae</taxon>
        <taxon>Salmoninae</taxon>
        <taxon>Hucho</taxon>
    </lineage>
</organism>
<dbReference type="InterPro" id="IPR019139">
    <property type="entry name" value="LRRFIP1/2"/>
</dbReference>
<evidence type="ECO:0000256" key="2">
    <source>
        <dbReference type="ARBA" id="ARBA00023054"/>
    </source>
</evidence>
<feature type="compositionally biased region" description="Polar residues" evidence="4">
    <location>
        <begin position="259"/>
        <end position="268"/>
    </location>
</feature>
<dbReference type="PANTHER" id="PTHR19212:SF5">
    <property type="entry name" value="LEUCINE-RICH REPEAT FLIGHTLESS-INTERACTING PROTEIN 1"/>
    <property type="match status" value="1"/>
</dbReference>
<evidence type="ECO:0000256" key="1">
    <source>
        <dbReference type="ARBA" id="ARBA00008275"/>
    </source>
</evidence>
<feature type="coiled-coil region" evidence="3">
    <location>
        <begin position="110"/>
        <end position="190"/>
    </location>
</feature>
<feature type="region of interest" description="Disordered" evidence="4">
    <location>
        <begin position="1"/>
        <end position="30"/>
    </location>
</feature>
<reference evidence="5" key="2">
    <citation type="submission" date="2025-08" db="UniProtKB">
        <authorList>
            <consortium name="Ensembl"/>
        </authorList>
    </citation>
    <scope>IDENTIFICATION</scope>
</reference>
<dbReference type="Proteomes" id="UP000314982">
    <property type="component" value="Unassembled WGS sequence"/>
</dbReference>
<evidence type="ECO:0008006" key="7">
    <source>
        <dbReference type="Google" id="ProtNLM"/>
    </source>
</evidence>
<name>A0A4W5K039_9TELE</name>
<feature type="region of interest" description="Disordered" evidence="4">
    <location>
        <begin position="245"/>
        <end position="311"/>
    </location>
</feature>
<dbReference type="AlphaFoldDB" id="A0A4W5K039"/>
<evidence type="ECO:0000256" key="4">
    <source>
        <dbReference type="SAM" id="MobiDB-lite"/>
    </source>
</evidence>
<feature type="compositionally biased region" description="Low complexity" evidence="4">
    <location>
        <begin position="76"/>
        <end position="94"/>
    </location>
</feature>
<accession>A0A4W5K039</accession>
<protein>
    <recommendedName>
        <fullName evidence="7">Leucine rich repeat (in FLII) interacting protein 1a</fullName>
    </recommendedName>
</protein>
<evidence type="ECO:0000256" key="3">
    <source>
        <dbReference type="SAM" id="Coils"/>
    </source>
</evidence>
<keyword evidence="6" id="KW-1185">Reference proteome</keyword>
<dbReference type="Gene3D" id="1.20.5.4090">
    <property type="match status" value="1"/>
</dbReference>
<reference evidence="6" key="1">
    <citation type="submission" date="2018-06" db="EMBL/GenBank/DDBJ databases">
        <title>Genome assembly of Danube salmon.</title>
        <authorList>
            <person name="Macqueen D.J."/>
            <person name="Gundappa M.K."/>
        </authorList>
    </citation>
    <scope>NUCLEOTIDE SEQUENCE [LARGE SCALE GENOMIC DNA]</scope>
</reference>
<feature type="compositionally biased region" description="Basic and acidic residues" evidence="4">
    <location>
        <begin position="57"/>
        <end position="75"/>
    </location>
</feature>
<dbReference type="GO" id="GO:0000981">
    <property type="term" value="F:DNA-binding transcription factor activity, RNA polymerase II-specific"/>
    <property type="evidence" value="ECO:0007669"/>
    <property type="project" value="TreeGrafter"/>
</dbReference>
<dbReference type="Pfam" id="PF09738">
    <property type="entry name" value="LRRFIP"/>
    <property type="match status" value="1"/>
</dbReference>
<proteinExistence type="inferred from homology"/>
<dbReference type="Ensembl" id="ENSHHUT00000005652.1">
    <property type="protein sequence ID" value="ENSHHUP00000005474.1"/>
    <property type="gene ID" value="ENSHHUG00000003330.1"/>
</dbReference>
<sequence>MLNQDMGTQGTGRKRNPNKDRSTAEDDALNLISREAEARLAAKRAARAEAREIRMKELERQQKEVEDRDYLEKGSRAASTLSAATLASLGGSSSQRESGEMSITGDTETSIREIKEIHELKDQIQDVESKYMLSLKEVKDTLVEVEEKYRKAMVSNAQLDNEKNNLMYQVDTLKDSLMELEELLSESRREYGGKSKDFEREKHAHGVLQFQFNEMKETLKQSEELLTKHGIVLRPDLTANGETLELGTEGSASGDPASQLAQDSQTSPMEGGNSMLEQKKQGNEIEEDSSPESEVLENGTDPHIQDLQRDASRQLSDLKFKLVKSEQEVTALEQNVTRLEGQVTRYKGASENAEKVEDELKAEKRKLQRELRSALDKIDELESNNSHLSKRLDKMKANRSTATTP</sequence>
<dbReference type="PANTHER" id="PTHR19212">
    <property type="entry name" value="LEUCINE RICH REPEAT IN FLII INTERACTING PROTEIN"/>
    <property type="match status" value="1"/>
</dbReference>
<evidence type="ECO:0000313" key="5">
    <source>
        <dbReference type="Ensembl" id="ENSHHUP00000005474.1"/>
    </source>
</evidence>
<reference evidence="5" key="3">
    <citation type="submission" date="2025-09" db="UniProtKB">
        <authorList>
            <consortium name="Ensembl"/>
        </authorList>
    </citation>
    <scope>IDENTIFICATION</scope>
</reference>
<feature type="region of interest" description="Disordered" evidence="4">
    <location>
        <begin position="381"/>
        <end position="405"/>
    </location>
</feature>
<keyword evidence="2 3" id="KW-0175">Coiled coil</keyword>
<comment type="similarity">
    <text evidence="1">Belongs to the LRRFIP family.</text>
</comment>
<dbReference type="GO" id="GO:0000978">
    <property type="term" value="F:RNA polymerase II cis-regulatory region sequence-specific DNA binding"/>
    <property type="evidence" value="ECO:0007669"/>
    <property type="project" value="TreeGrafter"/>
</dbReference>
<evidence type="ECO:0000313" key="6">
    <source>
        <dbReference type="Proteomes" id="UP000314982"/>
    </source>
</evidence>
<feature type="region of interest" description="Disordered" evidence="4">
    <location>
        <begin position="57"/>
        <end position="109"/>
    </location>
</feature>
<feature type="compositionally biased region" description="Acidic residues" evidence="4">
    <location>
        <begin position="284"/>
        <end position="295"/>
    </location>
</feature>